<evidence type="ECO:0000313" key="3">
    <source>
        <dbReference type="Proteomes" id="UP000675554"/>
    </source>
</evidence>
<sequence length="70" mass="7907">QHAQQHHRLVPQQHTPPVTRLRHGTVVRQLPHIHPAALRQPSSFTLLFVVEAAMFIVLPMVLATVRLPQG</sequence>
<accession>A0A8T4J3F6</accession>
<organism evidence="2 3">
    <name type="scientific">Streptomyces daliensis</name>
    <dbReference type="NCBI Taxonomy" id="299421"/>
    <lineage>
        <taxon>Bacteria</taxon>
        <taxon>Bacillati</taxon>
        <taxon>Actinomycetota</taxon>
        <taxon>Actinomycetes</taxon>
        <taxon>Kitasatosporales</taxon>
        <taxon>Streptomycetaceae</taxon>
        <taxon>Streptomyces</taxon>
    </lineage>
</organism>
<dbReference type="EMBL" id="JAGSMN010002283">
    <property type="protein sequence ID" value="MBR7679116.1"/>
    <property type="molecule type" value="Genomic_DNA"/>
</dbReference>
<comment type="caution">
    <text evidence="2">The sequence shown here is derived from an EMBL/GenBank/DDBJ whole genome shotgun (WGS) entry which is preliminary data.</text>
</comment>
<dbReference type="AlphaFoldDB" id="A0A8T4J3F6"/>
<keyword evidence="1" id="KW-0812">Transmembrane</keyword>
<feature type="transmembrane region" description="Helical" evidence="1">
    <location>
        <begin position="44"/>
        <end position="65"/>
    </location>
</feature>
<proteinExistence type="predicted"/>
<evidence type="ECO:0000313" key="2">
    <source>
        <dbReference type="EMBL" id="MBR7679116.1"/>
    </source>
</evidence>
<keyword evidence="3" id="KW-1185">Reference proteome</keyword>
<name>A0A8T4J3F6_9ACTN</name>
<keyword evidence="1" id="KW-1133">Transmembrane helix</keyword>
<protein>
    <submittedName>
        <fullName evidence="2">Uncharacterized protein</fullName>
    </submittedName>
</protein>
<dbReference type="Proteomes" id="UP000675554">
    <property type="component" value="Unassembled WGS sequence"/>
</dbReference>
<feature type="non-terminal residue" evidence="2">
    <location>
        <position position="70"/>
    </location>
</feature>
<gene>
    <name evidence="2" type="ORF">KDA82_40540</name>
</gene>
<feature type="non-terminal residue" evidence="2">
    <location>
        <position position="1"/>
    </location>
</feature>
<keyword evidence="1" id="KW-0472">Membrane</keyword>
<evidence type="ECO:0000256" key="1">
    <source>
        <dbReference type="SAM" id="Phobius"/>
    </source>
</evidence>
<reference evidence="2" key="1">
    <citation type="submission" date="2021-04" db="EMBL/GenBank/DDBJ databases">
        <title>Sequencing of actinobacteria type strains.</title>
        <authorList>
            <person name="Nguyen G.-S."/>
            <person name="Wentzel A."/>
        </authorList>
    </citation>
    <scope>NUCLEOTIDE SEQUENCE</scope>
    <source>
        <strain evidence="2">DSM 42095</strain>
    </source>
</reference>